<evidence type="ECO:0000256" key="3">
    <source>
        <dbReference type="ARBA" id="ARBA00022989"/>
    </source>
</evidence>
<dbReference type="EMBL" id="CP138203">
    <property type="protein sequence ID" value="WPC72816.1"/>
    <property type="molecule type" value="Genomic_DNA"/>
</dbReference>
<feature type="domain" description="Yip1" evidence="6">
    <location>
        <begin position="17"/>
        <end position="110"/>
    </location>
</feature>
<keyword evidence="8" id="KW-1185">Reference proteome</keyword>
<accession>A0ABZ0Q9Z5</accession>
<dbReference type="Proteomes" id="UP001304071">
    <property type="component" value="Chromosome 1"/>
</dbReference>
<evidence type="ECO:0000259" key="6">
    <source>
        <dbReference type="Pfam" id="PF04893"/>
    </source>
</evidence>
<gene>
    <name evidence="7" type="ORF">R8Z52_11845</name>
</gene>
<feature type="transmembrane region" description="Helical" evidence="5">
    <location>
        <begin position="23"/>
        <end position="48"/>
    </location>
</feature>
<dbReference type="RefSeq" id="WP_261892583.1">
    <property type="nucleotide sequence ID" value="NZ_CP138203.1"/>
</dbReference>
<name>A0ABZ0Q9Z5_9VIBR</name>
<dbReference type="InterPro" id="IPR006977">
    <property type="entry name" value="Yip1_dom"/>
</dbReference>
<keyword evidence="4 5" id="KW-0472">Membrane</keyword>
<evidence type="ECO:0000256" key="5">
    <source>
        <dbReference type="SAM" id="Phobius"/>
    </source>
</evidence>
<keyword evidence="3 5" id="KW-1133">Transmembrane helix</keyword>
<evidence type="ECO:0000256" key="2">
    <source>
        <dbReference type="ARBA" id="ARBA00022692"/>
    </source>
</evidence>
<evidence type="ECO:0000256" key="4">
    <source>
        <dbReference type="ARBA" id="ARBA00023136"/>
    </source>
</evidence>
<comment type="subcellular location">
    <subcellularLocation>
        <location evidence="1">Membrane</location>
        <topology evidence="1">Multi-pass membrane protein</topology>
    </subcellularLocation>
</comment>
<keyword evidence="2 5" id="KW-0812">Transmembrane</keyword>
<dbReference type="Pfam" id="PF04893">
    <property type="entry name" value="Yip1"/>
    <property type="match status" value="1"/>
</dbReference>
<proteinExistence type="predicted"/>
<protein>
    <recommendedName>
        <fullName evidence="6">Yip1 domain-containing protein</fullName>
    </recommendedName>
</protein>
<organism evidence="7 8">
    <name type="scientific">Vibrio porteresiae DSM 19223</name>
    <dbReference type="NCBI Taxonomy" id="1123496"/>
    <lineage>
        <taxon>Bacteria</taxon>
        <taxon>Pseudomonadati</taxon>
        <taxon>Pseudomonadota</taxon>
        <taxon>Gammaproteobacteria</taxon>
        <taxon>Vibrionales</taxon>
        <taxon>Vibrionaceae</taxon>
        <taxon>Vibrio</taxon>
    </lineage>
</organism>
<evidence type="ECO:0000313" key="7">
    <source>
        <dbReference type="EMBL" id="WPC72816.1"/>
    </source>
</evidence>
<evidence type="ECO:0000256" key="1">
    <source>
        <dbReference type="ARBA" id="ARBA00004141"/>
    </source>
</evidence>
<evidence type="ECO:0000313" key="8">
    <source>
        <dbReference type="Proteomes" id="UP001304071"/>
    </source>
</evidence>
<feature type="transmembrane region" description="Helical" evidence="5">
    <location>
        <begin position="68"/>
        <end position="101"/>
    </location>
</feature>
<reference evidence="7 8" key="1">
    <citation type="submission" date="2023-11" db="EMBL/GenBank/DDBJ databases">
        <title>Plant-associative lifestyle of Vibrio porteresiae and its evolutionary dynamics.</title>
        <authorList>
            <person name="Rameshkumar N."/>
            <person name="Kirti K."/>
        </authorList>
    </citation>
    <scope>NUCLEOTIDE SEQUENCE [LARGE SCALE GENOMIC DNA]</scope>
    <source>
        <strain evidence="7 8">MSSRF30</strain>
    </source>
</reference>
<sequence>MSDLFNQYGELSQRETQAKTHALISYGLMAIGVFTGIFWLVGAIWAMVKKSDAVGTRYEDHYENMTKTFWGVLIFSIIGFLTSLIFIGYFILFATWIWSIYRLVKGIARILSDQPYN</sequence>